<sequence length="268" mass="28849">MTPRDRSEEHIMSRDESTGDERLAPVSYLPGASGAVQGPASASDAIAAGPKPGWEFGEDETPPSPRVSRLAASPTAASPAGARVTVARFGAGARDSSDPDIDGSDEDADDLEDDETETRQAAEDRLLRRLRSKSLSMDEAYRLLTAEGAVGDDADAILSRFQRLGYLDDARLAEEIVRSHHERKGMGRALVEREMFRRGIDSAVIIETIAALPDDDAGAALELAEKRARSMRSLTSDVAERRLVGFLQRKGYNGSVARQAARSALGLR</sequence>
<dbReference type="InterPro" id="IPR053925">
    <property type="entry name" value="RecX_HTH_3rd"/>
</dbReference>
<dbReference type="InterPro" id="IPR036388">
    <property type="entry name" value="WH-like_DNA-bd_sf"/>
</dbReference>
<name>A0A4Q2MAW5_9MICO</name>
<dbReference type="OrthoDB" id="5244465at2"/>
<dbReference type="GO" id="GO:0005737">
    <property type="term" value="C:cytoplasm"/>
    <property type="evidence" value="ECO:0007669"/>
    <property type="project" value="UniProtKB-SubCell"/>
</dbReference>
<keyword evidence="10" id="KW-1185">Reference proteome</keyword>
<evidence type="ECO:0000256" key="3">
    <source>
        <dbReference type="ARBA" id="ARBA00018111"/>
    </source>
</evidence>
<comment type="function">
    <text evidence="5">Modulates RecA activity.</text>
</comment>
<evidence type="ECO:0000313" key="9">
    <source>
        <dbReference type="EMBL" id="RXZ87142.1"/>
    </source>
</evidence>
<evidence type="ECO:0000256" key="2">
    <source>
        <dbReference type="ARBA" id="ARBA00009695"/>
    </source>
</evidence>
<dbReference type="InterPro" id="IPR003783">
    <property type="entry name" value="Regulatory_RecX"/>
</dbReference>
<comment type="caution">
    <text evidence="9">The sequence shown here is derived from an EMBL/GenBank/DDBJ whole genome shotgun (WGS) entry which is preliminary data.</text>
</comment>
<dbReference type="Proteomes" id="UP000292686">
    <property type="component" value="Unassembled WGS sequence"/>
</dbReference>
<evidence type="ECO:0000256" key="1">
    <source>
        <dbReference type="ARBA" id="ARBA00004496"/>
    </source>
</evidence>
<feature type="compositionally biased region" description="Low complexity" evidence="6">
    <location>
        <begin position="71"/>
        <end position="82"/>
    </location>
</feature>
<dbReference type="HAMAP" id="MF_01114">
    <property type="entry name" value="RecX"/>
    <property type="match status" value="1"/>
</dbReference>
<dbReference type="GO" id="GO:0006282">
    <property type="term" value="P:regulation of DNA repair"/>
    <property type="evidence" value="ECO:0007669"/>
    <property type="project" value="UniProtKB-UniRule"/>
</dbReference>
<dbReference type="Pfam" id="PF02631">
    <property type="entry name" value="RecX_HTH2"/>
    <property type="match status" value="1"/>
</dbReference>
<dbReference type="PANTHER" id="PTHR33602">
    <property type="entry name" value="REGULATORY PROTEIN RECX FAMILY PROTEIN"/>
    <property type="match status" value="1"/>
</dbReference>
<evidence type="ECO:0000313" key="10">
    <source>
        <dbReference type="Proteomes" id="UP000292686"/>
    </source>
</evidence>
<dbReference type="AlphaFoldDB" id="A0A4Q2MAW5"/>
<dbReference type="EMBL" id="SDPM01000002">
    <property type="protein sequence ID" value="RXZ87142.1"/>
    <property type="molecule type" value="Genomic_DNA"/>
</dbReference>
<organism evidence="9 10">
    <name type="scientific">Agromyces atrinae</name>
    <dbReference type="NCBI Taxonomy" id="592376"/>
    <lineage>
        <taxon>Bacteria</taxon>
        <taxon>Bacillati</taxon>
        <taxon>Actinomycetota</taxon>
        <taxon>Actinomycetes</taxon>
        <taxon>Micrococcales</taxon>
        <taxon>Microbacteriaceae</taxon>
        <taxon>Agromyces</taxon>
    </lineage>
</organism>
<dbReference type="Gene3D" id="1.10.10.10">
    <property type="entry name" value="Winged helix-like DNA-binding domain superfamily/Winged helix DNA-binding domain"/>
    <property type="match status" value="2"/>
</dbReference>
<feature type="compositionally biased region" description="Acidic residues" evidence="6">
    <location>
        <begin position="98"/>
        <end position="116"/>
    </location>
</feature>
<comment type="similarity">
    <text evidence="2 5">Belongs to the RecX family.</text>
</comment>
<dbReference type="InterPro" id="IPR053924">
    <property type="entry name" value="RecX_HTH_2nd"/>
</dbReference>
<protein>
    <recommendedName>
        <fullName evidence="3 5">Regulatory protein RecX</fullName>
    </recommendedName>
</protein>
<reference evidence="9 10" key="1">
    <citation type="submission" date="2019-01" db="EMBL/GenBank/DDBJ databases">
        <title>Agromyces.</title>
        <authorList>
            <person name="Li J."/>
        </authorList>
    </citation>
    <scope>NUCLEOTIDE SEQUENCE [LARGE SCALE GENOMIC DNA]</scope>
    <source>
        <strain evidence="9 10">DSM 23870</strain>
    </source>
</reference>
<evidence type="ECO:0000256" key="4">
    <source>
        <dbReference type="ARBA" id="ARBA00022490"/>
    </source>
</evidence>
<feature type="region of interest" description="Disordered" evidence="6">
    <location>
        <begin position="1"/>
        <end position="119"/>
    </location>
</feature>
<dbReference type="Pfam" id="PF21981">
    <property type="entry name" value="RecX_HTH3"/>
    <property type="match status" value="1"/>
</dbReference>
<feature type="domain" description="RecX second three-helical" evidence="7">
    <location>
        <begin position="168"/>
        <end position="205"/>
    </location>
</feature>
<evidence type="ECO:0000256" key="5">
    <source>
        <dbReference type="HAMAP-Rule" id="MF_01114"/>
    </source>
</evidence>
<gene>
    <name evidence="5" type="primary">recX</name>
    <name evidence="9" type="ORF">ESP50_04235</name>
</gene>
<evidence type="ECO:0000259" key="8">
    <source>
        <dbReference type="Pfam" id="PF21981"/>
    </source>
</evidence>
<dbReference type="PANTHER" id="PTHR33602:SF1">
    <property type="entry name" value="REGULATORY PROTEIN RECX FAMILY PROTEIN"/>
    <property type="match status" value="1"/>
</dbReference>
<feature type="compositionally biased region" description="Basic and acidic residues" evidence="6">
    <location>
        <begin position="1"/>
        <end position="23"/>
    </location>
</feature>
<evidence type="ECO:0000256" key="6">
    <source>
        <dbReference type="SAM" id="MobiDB-lite"/>
    </source>
</evidence>
<accession>A0A4Q2MAW5</accession>
<keyword evidence="4 5" id="KW-0963">Cytoplasm</keyword>
<comment type="subcellular location">
    <subcellularLocation>
        <location evidence="1 5">Cytoplasm</location>
    </subcellularLocation>
</comment>
<evidence type="ECO:0000259" key="7">
    <source>
        <dbReference type="Pfam" id="PF02631"/>
    </source>
</evidence>
<proteinExistence type="inferred from homology"/>
<feature type="domain" description="RecX third three-helical" evidence="8">
    <location>
        <begin position="215"/>
        <end position="260"/>
    </location>
</feature>